<dbReference type="RefSeq" id="WP_136006114.1">
    <property type="nucleotide sequence ID" value="NZ_SRYR01000002.1"/>
</dbReference>
<keyword evidence="2" id="KW-1003">Cell membrane</keyword>
<evidence type="ECO:0000256" key="5">
    <source>
        <dbReference type="ARBA" id="ARBA00023136"/>
    </source>
</evidence>
<feature type="transmembrane region" description="Helical" evidence="6">
    <location>
        <begin position="212"/>
        <end position="233"/>
    </location>
</feature>
<protein>
    <submittedName>
        <fullName evidence="7">Branched-chain amino acid ABC transporter permease</fullName>
    </submittedName>
</protein>
<organism evidence="7 8">
    <name type="scientific">Clostridium sartagoforme</name>
    <dbReference type="NCBI Taxonomy" id="84031"/>
    <lineage>
        <taxon>Bacteria</taxon>
        <taxon>Bacillati</taxon>
        <taxon>Bacillota</taxon>
        <taxon>Clostridia</taxon>
        <taxon>Eubacteriales</taxon>
        <taxon>Clostridiaceae</taxon>
        <taxon>Clostridium</taxon>
    </lineage>
</organism>
<dbReference type="Proteomes" id="UP000306888">
    <property type="component" value="Unassembled WGS sequence"/>
</dbReference>
<evidence type="ECO:0000256" key="1">
    <source>
        <dbReference type="ARBA" id="ARBA00004651"/>
    </source>
</evidence>
<dbReference type="GO" id="GO:0015658">
    <property type="term" value="F:branched-chain amino acid transmembrane transporter activity"/>
    <property type="evidence" value="ECO:0007669"/>
    <property type="project" value="InterPro"/>
</dbReference>
<dbReference type="PANTHER" id="PTHR30482">
    <property type="entry name" value="HIGH-AFFINITY BRANCHED-CHAIN AMINO ACID TRANSPORT SYSTEM PERMEASE"/>
    <property type="match status" value="1"/>
</dbReference>
<feature type="transmembrane region" description="Helical" evidence="6">
    <location>
        <begin position="239"/>
        <end position="258"/>
    </location>
</feature>
<feature type="transmembrane region" description="Helical" evidence="6">
    <location>
        <begin position="116"/>
        <end position="134"/>
    </location>
</feature>
<proteinExistence type="predicted"/>
<evidence type="ECO:0000256" key="3">
    <source>
        <dbReference type="ARBA" id="ARBA00022692"/>
    </source>
</evidence>
<feature type="transmembrane region" description="Helical" evidence="6">
    <location>
        <begin position="61"/>
        <end position="80"/>
    </location>
</feature>
<feature type="transmembrane region" description="Helical" evidence="6">
    <location>
        <begin position="12"/>
        <end position="30"/>
    </location>
</feature>
<dbReference type="OrthoDB" id="9789927at2"/>
<keyword evidence="5 6" id="KW-0472">Membrane</keyword>
<keyword evidence="8" id="KW-1185">Reference proteome</keyword>
<dbReference type="Pfam" id="PF02653">
    <property type="entry name" value="BPD_transp_2"/>
    <property type="match status" value="1"/>
</dbReference>
<feature type="transmembrane region" description="Helical" evidence="6">
    <location>
        <begin position="265"/>
        <end position="285"/>
    </location>
</feature>
<dbReference type="AlphaFoldDB" id="A0A4S2DKC7"/>
<dbReference type="GO" id="GO:0005886">
    <property type="term" value="C:plasma membrane"/>
    <property type="evidence" value="ECO:0007669"/>
    <property type="project" value="UniProtKB-SubCell"/>
</dbReference>
<dbReference type="InterPro" id="IPR043428">
    <property type="entry name" value="LivM-like"/>
</dbReference>
<evidence type="ECO:0000313" key="7">
    <source>
        <dbReference type="EMBL" id="TGY42688.1"/>
    </source>
</evidence>
<evidence type="ECO:0000256" key="2">
    <source>
        <dbReference type="ARBA" id="ARBA00022475"/>
    </source>
</evidence>
<keyword evidence="4 6" id="KW-1133">Transmembrane helix</keyword>
<dbReference type="InterPro" id="IPR001851">
    <property type="entry name" value="ABC_transp_permease"/>
</dbReference>
<gene>
    <name evidence="7" type="ORF">E5347_07710</name>
</gene>
<dbReference type="CDD" id="cd06581">
    <property type="entry name" value="TM_PBP1_LivM_like"/>
    <property type="match status" value="1"/>
</dbReference>
<dbReference type="EMBL" id="SRYR01000002">
    <property type="protein sequence ID" value="TGY42688.1"/>
    <property type="molecule type" value="Genomic_DNA"/>
</dbReference>
<name>A0A4S2DKC7_9CLOT</name>
<feature type="transmembrane region" description="Helical" evidence="6">
    <location>
        <begin position="291"/>
        <end position="315"/>
    </location>
</feature>
<keyword evidence="3 6" id="KW-0812">Transmembrane</keyword>
<accession>A0A4S2DKC7</accession>
<sequence length="336" mass="36235">MKKIMEQRYSKYILLGIVLSLFPLLQQVGVIKSSTITTFGTILFYAIVAIGLNVLLGYSGLISLGTAGFMGLGAYISAYLTEDLGVPFIVSLVISIAVPLIIGVLVGLVSLRISGMYLAIATLAVAEILKKIFVEFDAITGGFSGKRGGYPSFFGLELGRDTTFIFIVILLVIVMILTDNFINSSTGRALLTMRVSEAAAQAMGINLLKYKLTAFALATSYAALGGVLYVHFIRFSYPATWNLLLSLQILAVIVIGGVRTISGPIIGSIIVFGVPDIILKQLPVIGAIDGLAYIFTGILIILVILFYPNGLIYIGHDIKKYFKKKKVKVNELNTNT</sequence>
<reference evidence="7 8" key="1">
    <citation type="submission" date="2019-04" db="EMBL/GenBank/DDBJ databases">
        <title>Microbes associate with the intestines of laboratory mice.</title>
        <authorList>
            <person name="Navarre W."/>
            <person name="Wong E."/>
            <person name="Huang K."/>
            <person name="Tropini C."/>
            <person name="Ng K."/>
            <person name="Yu B."/>
        </authorList>
    </citation>
    <scope>NUCLEOTIDE SEQUENCE [LARGE SCALE GENOMIC DNA]</scope>
    <source>
        <strain evidence="7 8">NM50_B9-20</strain>
    </source>
</reference>
<evidence type="ECO:0000256" key="6">
    <source>
        <dbReference type="SAM" id="Phobius"/>
    </source>
</evidence>
<feature type="transmembrane region" description="Helical" evidence="6">
    <location>
        <begin position="163"/>
        <end position="182"/>
    </location>
</feature>
<comment type="caution">
    <text evidence="7">The sequence shown here is derived from an EMBL/GenBank/DDBJ whole genome shotgun (WGS) entry which is preliminary data.</text>
</comment>
<comment type="subcellular location">
    <subcellularLocation>
        <location evidence="1">Cell membrane</location>
        <topology evidence="1">Multi-pass membrane protein</topology>
    </subcellularLocation>
</comment>
<evidence type="ECO:0000256" key="4">
    <source>
        <dbReference type="ARBA" id="ARBA00022989"/>
    </source>
</evidence>
<dbReference type="PANTHER" id="PTHR30482:SF10">
    <property type="entry name" value="HIGH-AFFINITY BRANCHED-CHAIN AMINO ACID TRANSPORT PROTEIN BRAE"/>
    <property type="match status" value="1"/>
</dbReference>
<feature type="transmembrane region" description="Helical" evidence="6">
    <location>
        <begin position="36"/>
        <end position="56"/>
    </location>
</feature>
<feature type="transmembrane region" description="Helical" evidence="6">
    <location>
        <begin position="86"/>
        <end position="109"/>
    </location>
</feature>
<evidence type="ECO:0000313" key="8">
    <source>
        <dbReference type="Proteomes" id="UP000306888"/>
    </source>
</evidence>